<protein>
    <submittedName>
        <fullName evidence="1">Uncharacterized protein</fullName>
    </submittedName>
</protein>
<name>A0A382JIE5_9ZZZZ</name>
<dbReference type="EMBL" id="UINC01074365">
    <property type="protein sequence ID" value="SVC11478.1"/>
    <property type="molecule type" value="Genomic_DNA"/>
</dbReference>
<dbReference type="InterPro" id="IPR042071">
    <property type="entry name" value="Trans_coact_sf"/>
</dbReference>
<proteinExistence type="predicted"/>
<accession>A0A382JIE5</accession>
<organism evidence="1">
    <name type="scientific">marine metagenome</name>
    <dbReference type="NCBI Taxonomy" id="408172"/>
    <lineage>
        <taxon>unclassified sequences</taxon>
        <taxon>metagenomes</taxon>
        <taxon>ecological metagenomes</taxon>
    </lineage>
</organism>
<gene>
    <name evidence="1" type="ORF">METZ01_LOCUS264332</name>
</gene>
<dbReference type="Pfam" id="PF16805">
    <property type="entry name" value="Trans_coact"/>
    <property type="match status" value="1"/>
</dbReference>
<dbReference type="AlphaFoldDB" id="A0A382JIE5"/>
<dbReference type="InterPro" id="IPR031836">
    <property type="entry name" value="Trans_coact"/>
</dbReference>
<reference evidence="1" key="1">
    <citation type="submission" date="2018-05" db="EMBL/GenBank/DDBJ databases">
        <authorList>
            <person name="Lanie J.A."/>
            <person name="Ng W.-L."/>
            <person name="Kazmierczak K.M."/>
            <person name="Andrzejewski T.M."/>
            <person name="Davidsen T.M."/>
            <person name="Wayne K.J."/>
            <person name="Tettelin H."/>
            <person name="Glass J.I."/>
            <person name="Rusch D."/>
            <person name="Podicherti R."/>
            <person name="Tsui H.-C.T."/>
            <person name="Winkler M.E."/>
        </authorList>
    </citation>
    <scope>NUCLEOTIDE SEQUENCE</scope>
</reference>
<dbReference type="Gene3D" id="1.10.10.2850">
    <property type="entry name" value="Phage late-transcription coactivator-like"/>
    <property type="match status" value="1"/>
</dbReference>
<sequence>MLSKKEFTEKVEKLLLNKNVDVMSAILKICEDHLLEPESAKRLLSQPLKEKLEAEATGLNMINRAKHSRASLNSFYSKK</sequence>
<evidence type="ECO:0000313" key="1">
    <source>
        <dbReference type="EMBL" id="SVC11478.1"/>
    </source>
</evidence>